<accession>A0ABX1WQJ7</accession>
<dbReference type="Gene3D" id="3.30.70.100">
    <property type="match status" value="1"/>
</dbReference>
<dbReference type="Pfam" id="PF03992">
    <property type="entry name" value="ABM"/>
    <property type="match status" value="1"/>
</dbReference>
<dbReference type="SUPFAM" id="SSF54909">
    <property type="entry name" value="Dimeric alpha+beta barrel"/>
    <property type="match status" value="1"/>
</dbReference>
<evidence type="ECO:0000313" key="3">
    <source>
        <dbReference type="Proteomes" id="UP000732105"/>
    </source>
</evidence>
<keyword evidence="2" id="KW-0560">Oxidoreductase</keyword>
<dbReference type="Proteomes" id="UP000732105">
    <property type="component" value="Unassembled WGS sequence"/>
</dbReference>
<organism evidence="2 3">
    <name type="scientific">Marinifilum caeruleilacunae</name>
    <dbReference type="NCBI Taxonomy" id="2499076"/>
    <lineage>
        <taxon>Bacteria</taxon>
        <taxon>Pseudomonadati</taxon>
        <taxon>Bacteroidota</taxon>
        <taxon>Bacteroidia</taxon>
        <taxon>Marinilabiliales</taxon>
        <taxon>Marinifilaceae</taxon>
    </lineage>
</organism>
<name>A0ABX1WQJ7_9BACT</name>
<comment type="caution">
    <text evidence="2">The sequence shown here is derived from an EMBL/GenBank/DDBJ whole genome shotgun (WGS) entry which is preliminary data.</text>
</comment>
<protein>
    <submittedName>
        <fullName evidence="2">Antibiotic biosynthesis monooxygenase</fullName>
    </submittedName>
</protein>
<dbReference type="InterPro" id="IPR011008">
    <property type="entry name" value="Dimeric_a/b-barrel"/>
</dbReference>
<evidence type="ECO:0000259" key="1">
    <source>
        <dbReference type="PROSITE" id="PS51725"/>
    </source>
</evidence>
<keyword evidence="2" id="KW-0503">Monooxygenase</keyword>
<feature type="domain" description="ABM" evidence="1">
    <location>
        <begin position="4"/>
        <end position="92"/>
    </location>
</feature>
<dbReference type="GO" id="GO:0004497">
    <property type="term" value="F:monooxygenase activity"/>
    <property type="evidence" value="ECO:0007669"/>
    <property type="project" value="UniProtKB-KW"/>
</dbReference>
<evidence type="ECO:0000313" key="2">
    <source>
        <dbReference type="EMBL" id="NOU58311.1"/>
    </source>
</evidence>
<dbReference type="PANTHER" id="PTHR33336:SF3">
    <property type="entry name" value="ABM DOMAIN-CONTAINING PROTEIN"/>
    <property type="match status" value="1"/>
</dbReference>
<sequence length="101" mass="11768">MKSFVVIVDIISKKDKVDFAKEALLSLLDVTRAEQGCVVFDLHQDKENPAHFFFYEVWETKELWEAHMNTAYFTAYKEKTADVFAEISFNVMTKIDMETSC</sequence>
<dbReference type="InterPro" id="IPR050744">
    <property type="entry name" value="AI-2_Isomerase_LsrG"/>
</dbReference>
<dbReference type="PANTHER" id="PTHR33336">
    <property type="entry name" value="QUINOL MONOOXYGENASE YGIN-RELATED"/>
    <property type="match status" value="1"/>
</dbReference>
<dbReference type="RefSeq" id="WP_171593572.1">
    <property type="nucleotide sequence ID" value="NZ_RZNH01000001.1"/>
</dbReference>
<dbReference type="InterPro" id="IPR007138">
    <property type="entry name" value="ABM_dom"/>
</dbReference>
<keyword evidence="3" id="KW-1185">Reference proteome</keyword>
<gene>
    <name evidence="2" type="ORF">ELS83_00680</name>
</gene>
<dbReference type="EMBL" id="RZNH01000001">
    <property type="protein sequence ID" value="NOU58311.1"/>
    <property type="molecule type" value="Genomic_DNA"/>
</dbReference>
<proteinExistence type="predicted"/>
<reference evidence="2 3" key="1">
    <citation type="submission" date="2018-12" db="EMBL/GenBank/DDBJ databases">
        <title>Marinifilum JC070 sp. nov., a marine bacterium isolated from Yongle Blue Hole in the South China Sea.</title>
        <authorList>
            <person name="Fu T."/>
        </authorList>
    </citation>
    <scope>NUCLEOTIDE SEQUENCE [LARGE SCALE GENOMIC DNA]</scope>
    <source>
        <strain evidence="2 3">JC070</strain>
    </source>
</reference>
<dbReference type="PROSITE" id="PS51725">
    <property type="entry name" value="ABM"/>
    <property type="match status" value="1"/>
</dbReference>